<dbReference type="EMBL" id="KZ311055">
    <property type="protein sequence ID" value="KAG8240075.1"/>
    <property type="molecule type" value="Genomic_DNA"/>
</dbReference>
<organism evidence="1 2">
    <name type="scientific">Ladona fulva</name>
    <name type="common">Scarce chaser dragonfly</name>
    <name type="synonym">Libellula fulva</name>
    <dbReference type="NCBI Taxonomy" id="123851"/>
    <lineage>
        <taxon>Eukaryota</taxon>
        <taxon>Metazoa</taxon>
        <taxon>Ecdysozoa</taxon>
        <taxon>Arthropoda</taxon>
        <taxon>Hexapoda</taxon>
        <taxon>Insecta</taxon>
        <taxon>Pterygota</taxon>
        <taxon>Palaeoptera</taxon>
        <taxon>Odonata</taxon>
        <taxon>Epiprocta</taxon>
        <taxon>Anisoptera</taxon>
        <taxon>Libelluloidea</taxon>
        <taxon>Libellulidae</taxon>
        <taxon>Ladona</taxon>
    </lineage>
</organism>
<dbReference type="Proteomes" id="UP000792457">
    <property type="component" value="Unassembled WGS sequence"/>
</dbReference>
<evidence type="ECO:0000313" key="2">
    <source>
        <dbReference type="Proteomes" id="UP000792457"/>
    </source>
</evidence>
<dbReference type="OrthoDB" id="8197165at2759"/>
<name>A0A8K0KUQ9_LADFU</name>
<proteinExistence type="predicted"/>
<reference evidence="1" key="2">
    <citation type="submission" date="2017-10" db="EMBL/GenBank/DDBJ databases">
        <title>Ladona fulva Genome sequencing and assembly.</title>
        <authorList>
            <person name="Murali S."/>
            <person name="Richards S."/>
            <person name="Bandaranaike D."/>
            <person name="Bellair M."/>
            <person name="Blankenburg K."/>
            <person name="Chao H."/>
            <person name="Dinh H."/>
            <person name="Doddapaneni H."/>
            <person name="Dugan-Rocha S."/>
            <person name="Elkadiri S."/>
            <person name="Gnanaolivu R."/>
            <person name="Hernandez B."/>
            <person name="Skinner E."/>
            <person name="Javaid M."/>
            <person name="Lee S."/>
            <person name="Li M."/>
            <person name="Ming W."/>
            <person name="Munidasa M."/>
            <person name="Muniz J."/>
            <person name="Nguyen L."/>
            <person name="Hughes D."/>
            <person name="Osuji N."/>
            <person name="Pu L.-L."/>
            <person name="Puazo M."/>
            <person name="Qu C."/>
            <person name="Quiroz J."/>
            <person name="Raj R."/>
            <person name="Weissenberger G."/>
            <person name="Xin Y."/>
            <person name="Zou X."/>
            <person name="Han Y."/>
            <person name="Worley K."/>
            <person name="Muzny D."/>
            <person name="Gibbs R."/>
        </authorList>
    </citation>
    <scope>NUCLEOTIDE SEQUENCE</scope>
    <source>
        <strain evidence="1">Sampled in the wild</strain>
    </source>
</reference>
<comment type="caution">
    <text evidence="1">The sequence shown here is derived from an EMBL/GenBank/DDBJ whole genome shotgun (WGS) entry which is preliminary data.</text>
</comment>
<sequence>MLYPSYEIVRKAKYAAYPDGTRVTEDVCEIDLQALLSHTASHIVASVTTVPSSRKKINSTLICKYGFDGSSGHSQYKQLWQTEDKSDEFLFMSSVVPLRLLNDSSATN</sequence>
<dbReference type="AlphaFoldDB" id="A0A8K0KUQ9"/>
<gene>
    <name evidence="1" type="ORF">J437_LFUL018899</name>
</gene>
<accession>A0A8K0KUQ9</accession>
<evidence type="ECO:0000313" key="1">
    <source>
        <dbReference type="EMBL" id="KAG8240075.1"/>
    </source>
</evidence>
<protein>
    <submittedName>
        <fullName evidence="1">Uncharacterized protein</fullName>
    </submittedName>
</protein>
<keyword evidence="2" id="KW-1185">Reference proteome</keyword>
<reference evidence="1" key="1">
    <citation type="submission" date="2013-04" db="EMBL/GenBank/DDBJ databases">
        <authorList>
            <person name="Qu J."/>
            <person name="Murali S.C."/>
            <person name="Bandaranaike D."/>
            <person name="Bellair M."/>
            <person name="Blankenburg K."/>
            <person name="Chao H."/>
            <person name="Dinh H."/>
            <person name="Doddapaneni H."/>
            <person name="Downs B."/>
            <person name="Dugan-Rocha S."/>
            <person name="Elkadiri S."/>
            <person name="Gnanaolivu R.D."/>
            <person name="Hernandez B."/>
            <person name="Javaid M."/>
            <person name="Jayaseelan J.C."/>
            <person name="Lee S."/>
            <person name="Li M."/>
            <person name="Ming W."/>
            <person name="Munidasa M."/>
            <person name="Muniz J."/>
            <person name="Nguyen L."/>
            <person name="Ongeri F."/>
            <person name="Osuji N."/>
            <person name="Pu L.-L."/>
            <person name="Puazo M."/>
            <person name="Qu C."/>
            <person name="Quiroz J."/>
            <person name="Raj R."/>
            <person name="Weissenberger G."/>
            <person name="Xin Y."/>
            <person name="Zou X."/>
            <person name="Han Y."/>
            <person name="Richards S."/>
            <person name="Worley K."/>
            <person name="Muzny D."/>
            <person name="Gibbs R."/>
        </authorList>
    </citation>
    <scope>NUCLEOTIDE SEQUENCE</scope>
    <source>
        <strain evidence="1">Sampled in the wild</strain>
    </source>
</reference>